<protein>
    <submittedName>
        <fullName evidence="2">Uncharacterized protein</fullName>
    </submittedName>
</protein>
<evidence type="ECO:0000256" key="1">
    <source>
        <dbReference type="SAM" id="MobiDB-lite"/>
    </source>
</evidence>
<proteinExistence type="predicted"/>
<name>A0ABN8YCZ7_RANTA</name>
<feature type="compositionally biased region" description="Basic and acidic residues" evidence="1">
    <location>
        <begin position="126"/>
        <end position="135"/>
    </location>
</feature>
<reference evidence="2" key="1">
    <citation type="submission" date="2023-04" db="EMBL/GenBank/DDBJ databases">
        <authorList>
            <consortium name="ELIXIR-Norway"/>
        </authorList>
    </citation>
    <scope>NUCLEOTIDE SEQUENCE [LARGE SCALE GENOMIC DNA]</scope>
</reference>
<sequence length="212" mass="23062">MNSVRGMYHIDTGQSLGKPSWPERVNVYTSRLMRAWLLRDHHPVVQGERRSQALVGSVRGWSGSSIRGAGSEPARVGRLAAAGKSNGRARCRGDRVRGGAAGRSRPEAGPRCKRAQDSDGPADAPFPDRHTEVQGKRRRETPLRSGRQDGPAAGLSPGRGVAPLERWPPGWQARLLALLGVDRRRDTTGAVDPALLGSWAGWGGDKAWWRAW</sequence>
<dbReference type="EMBL" id="OX459952">
    <property type="protein sequence ID" value="CAI9157649.1"/>
    <property type="molecule type" value="Genomic_DNA"/>
</dbReference>
<accession>A0ABN8YCZ7</accession>
<feature type="compositionally biased region" description="Basic and acidic residues" evidence="1">
    <location>
        <begin position="104"/>
        <end position="117"/>
    </location>
</feature>
<evidence type="ECO:0000313" key="2">
    <source>
        <dbReference type="EMBL" id="CAI9157649.1"/>
    </source>
</evidence>
<organism evidence="2 3">
    <name type="scientific">Rangifer tarandus platyrhynchus</name>
    <name type="common">Svalbard reindeer</name>
    <dbReference type="NCBI Taxonomy" id="3082113"/>
    <lineage>
        <taxon>Eukaryota</taxon>
        <taxon>Metazoa</taxon>
        <taxon>Chordata</taxon>
        <taxon>Craniata</taxon>
        <taxon>Vertebrata</taxon>
        <taxon>Euteleostomi</taxon>
        <taxon>Mammalia</taxon>
        <taxon>Eutheria</taxon>
        <taxon>Laurasiatheria</taxon>
        <taxon>Artiodactyla</taxon>
        <taxon>Ruminantia</taxon>
        <taxon>Pecora</taxon>
        <taxon>Cervidae</taxon>
        <taxon>Odocoileinae</taxon>
        <taxon>Rangifer</taxon>
    </lineage>
</organism>
<feature type="region of interest" description="Disordered" evidence="1">
    <location>
        <begin position="81"/>
        <end position="166"/>
    </location>
</feature>
<evidence type="ECO:0000313" key="3">
    <source>
        <dbReference type="Proteomes" id="UP001176941"/>
    </source>
</evidence>
<gene>
    <name evidence="2" type="ORF">MRATA1EN1_LOCUS6611</name>
</gene>
<keyword evidence="3" id="KW-1185">Reference proteome</keyword>
<dbReference type="Proteomes" id="UP001176941">
    <property type="component" value="Chromosome 16"/>
</dbReference>